<dbReference type="EMBL" id="CAXAMN010012002">
    <property type="protein sequence ID" value="CAK9036942.1"/>
    <property type="molecule type" value="Genomic_DNA"/>
</dbReference>
<accession>A0ABP0LDM6</accession>
<evidence type="ECO:0000313" key="4">
    <source>
        <dbReference type="EMBL" id="CAK9037273.1"/>
    </source>
</evidence>
<protein>
    <recommendedName>
        <fullName evidence="6">Protein C10</fullName>
    </recommendedName>
</protein>
<dbReference type="EMBL" id="CAXAMN010012113">
    <property type="protein sequence ID" value="CAK9037273.1"/>
    <property type="molecule type" value="Genomic_DNA"/>
</dbReference>
<dbReference type="InterPro" id="IPR026317">
    <property type="entry name" value="P_C10"/>
</dbReference>
<evidence type="ECO:0000313" key="5">
    <source>
        <dbReference type="Proteomes" id="UP001642484"/>
    </source>
</evidence>
<evidence type="ECO:0000313" key="3">
    <source>
        <dbReference type="EMBL" id="CAK9036942.1"/>
    </source>
</evidence>
<organism evidence="4 5">
    <name type="scientific">Durusdinium trenchii</name>
    <dbReference type="NCBI Taxonomy" id="1381693"/>
    <lineage>
        <taxon>Eukaryota</taxon>
        <taxon>Sar</taxon>
        <taxon>Alveolata</taxon>
        <taxon>Dinophyceae</taxon>
        <taxon>Suessiales</taxon>
        <taxon>Symbiodiniaceae</taxon>
        <taxon>Durusdinium</taxon>
    </lineage>
</organism>
<proteinExistence type="predicted"/>
<evidence type="ECO:0008006" key="6">
    <source>
        <dbReference type="Google" id="ProtNLM"/>
    </source>
</evidence>
<feature type="coiled-coil region" evidence="1">
    <location>
        <begin position="124"/>
        <end position="163"/>
    </location>
</feature>
<evidence type="ECO:0000256" key="1">
    <source>
        <dbReference type="SAM" id="Coils"/>
    </source>
</evidence>
<dbReference type="Pfam" id="PF14974">
    <property type="entry name" value="P_C10"/>
    <property type="match status" value="1"/>
</dbReference>
<comment type="caution">
    <text evidence="4">The sequence shown here is derived from an EMBL/GenBank/DDBJ whole genome shotgun (WGS) entry which is preliminary data.</text>
</comment>
<reference evidence="4 5" key="1">
    <citation type="submission" date="2024-02" db="EMBL/GenBank/DDBJ databases">
        <authorList>
            <person name="Chen Y."/>
            <person name="Shah S."/>
            <person name="Dougan E. K."/>
            <person name="Thang M."/>
            <person name="Chan C."/>
        </authorList>
    </citation>
    <scope>NUCLEOTIDE SEQUENCE [LARGE SCALE GENOMIC DNA]</scope>
</reference>
<feature type="region of interest" description="Disordered" evidence="2">
    <location>
        <begin position="240"/>
        <end position="266"/>
    </location>
</feature>
<evidence type="ECO:0000256" key="2">
    <source>
        <dbReference type="SAM" id="MobiDB-lite"/>
    </source>
</evidence>
<dbReference type="Proteomes" id="UP001642484">
    <property type="component" value="Unassembled WGS sequence"/>
</dbReference>
<keyword evidence="1" id="KW-0175">Coiled coil</keyword>
<gene>
    <name evidence="3" type="ORF">CCMP2556_LOCUS20480</name>
    <name evidence="4" type="ORF">CCMP2556_LOCUS20616</name>
</gene>
<sequence>MGENHMQIFRTILGCWQALSEMFLPMAVPHAADPKLTPARARAMMADLLAGFSSKSFQRKLDVLISAQVGQIPQDLLHVPGRVELALSVQREVLPRYGFDGSEHGVAQMLEAIQPLLAKDSRLVEQSEAIRQKLRIELKDRQAEDSEANLHLTKEKAVALQNDLLSQFRSPDIRTQLCKLRTDDDEMREQLIKEVKLGLLPRYGFPASEIGLETMTEALKEWQWDDEMRSLSKTIEDDLRQTDFHRQDTASTVDSESGAGSGNESYTSKEEILQLLRELLAGFDSPGFQWKLSLLKGRGQDPLDGIEDYSLWP</sequence>
<keyword evidence="5" id="KW-1185">Reference proteome</keyword>
<name>A0ABP0LDM6_9DINO</name>